<reference evidence="2" key="3">
    <citation type="submission" date="2024-03" db="EMBL/GenBank/DDBJ databases">
        <title>The Genome Sequence of Enterococcus sp. DIV0238c.</title>
        <authorList>
            <consortium name="The Broad Institute Genomics Platform"/>
            <consortium name="The Broad Institute Microbial Omics Core"/>
            <consortium name="The Broad Institute Genomic Center for Infectious Diseases"/>
            <person name="Earl A."/>
            <person name="Manson A."/>
            <person name="Gilmore M."/>
            <person name="Schwartman J."/>
            <person name="Shea T."/>
            <person name="Abouelleil A."/>
            <person name="Cao P."/>
            <person name="Chapman S."/>
            <person name="Cusick C."/>
            <person name="Young S."/>
            <person name="Neafsey D."/>
            <person name="Nusbaum C."/>
            <person name="Birren B."/>
        </authorList>
    </citation>
    <scope>NUCLEOTIDE SEQUENCE</scope>
    <source>
        <strain evidence="2">9D6_DIV0238</strain>
    </source>
</reference>
<dbReference type="AlphaFoldDB" id="A0A200IZQ7"/>
<gene>
    <name evidence="2" type="ORF">A5889_002071</name>
    <name evidence="1" type="ORF">A5889_002754</name>
</gene>
<dbReference type="EMBL" id="NIBQ01000003">
    <property type="protein sequence ID" value="OUZ30466.1"/>
    <property type="molecule type" value="Genomic_DNA"/>
</dbReference>
<dbReference type="Proteomes" id="UP000196151">
    <property type="component" value="Chromosome"/>
</dbReference>
<organism evidence="1">
    <name type="scientific">Candidatus Enterococcus dunnyi</name>
    <dbReference type="NCBI Taxonomy" id="1834192"/>
    <lineage>
        <taxon>Bacteria</taxon>
        <taxon>Bacillati</taxon>
        <taxon>Bacillota</taxon>
        <taxon>Bacilli</taxon>
        <taxon>Lactobacillales</taxon>
        <taxon>Enterococcaceae</taxon>
        <taxon>Enterococcus</taxon>
    </lineage>
</organism>
<reference evidence="1" key="1">
    <citation type="submission" date="2017-05" db="EMBL/GenBank/DDBJ databases">
        <title>The Genome Sequence of Enterococcus sp. 9D6_DIV0238.</title>
        <authorList>
            <consortium name="The Broad Institute Genomics Platform"/>
            <consortium name="The Broad Institute Genomic Center for Infectious Diseases"/>
            <person name="Earl A."/>
            <person name="Manson A."/>
            <person name="Schwartman J."/>
            <person name="Gilmore M."/>
            <person name="Abouelleil A."/>
            <person name="Cao P."/>
            <person name="Chapman S."/>
            <person name="Cusick C."/>
            <person name="Shea T."/>
            <person name="Young S."/>
            <person name="Neafsey D."/>
            <person name="Nusbaum C."/>
            <person name="Birren B."/>
        </authorList>
    </citation>
    <scope>NUCLEOTIDE SEQUENCE [LARGE SCALE GENOMIC DNA]</scope>
    <source>
        <strain evidence="1">9D6_DIV0238</strain>
    </source>
</reference>
<accession>A0A200IZQ7</accession>
<dbReference type="EMBL" id="CP147246">
    <property type="protein sequence ID" value="WYJ94558.1"/>
    <property type="molecule type" value="Genomic_DNA"/>
</dbReference>
<name>A0A200IZQ7_9ENTE</name>
<evidence type="ECO:0000313" key="1">
    <source>
        <dbReference type="EMBL" id="OUZ30466.1"/>
    </source>
</evidence>
<sequence>MIGITLVEESNHVLRNVEDAALSDIVKEDVSIEELSLDTYDFDTNTFLDLLEYTEFQEYTDYIFVNFSKSKRVPKIISFLNTFSESTRFHSISIEDGGNFADQYVDRTKLQNYEKKSDSSELILKNGLMALFTGIYPRIFRKNIIKHIYFEQLSDVEHLHSSVYLNCAINHGLYIDELEKDWSSEIPSIITFKDSLQTFSKESELEECSEKELLKQLENFQENGTIAWQERKNGIIDYAQMLSLGLERRLFIYTDGIYLDYQRTSKLSSLINSTFSEIELANSRLSHKNKKNGLYEVYPLLVSIAKSLEDMHLTFITPFNKHRFDSIQLENYPSEWIVFSASDTYFALHVPSNRTFEVNQLFVEIFEAQIKECIELAKSKNGEITDTVIEEQKELMLSV</sequence>
<evidence type="ECO:0000313" key="2">
    <source>
        <dbReference type="EMBL" id="WYJ94558.1"/>
    </source>
</evidence>
<evidence type="ECO:0000313" key="3">
    <source>
        <dbReference type="Proteomes" id="UP000196151"/>
    </source>
</evidence>
<protein>
    <submittedName>
        <fullName evidence="1">Uncharacterized protein</fullName>
    </submittedName>
</protein>
<proteinExistence type="predicted"/>
<keyword evidence="3" id="KW-1185">Reference proteome</keyword>
<dbReference type="RefSeq" id="WP_242585401.1">
    <property type="nucleotide sequence ID" value="NZ_CP147246.1"/>
</dbReference>
<reference evidence="2" key="2">
    <citation type="submission" date="2017-05" db="EMBL/GenBank/DDBJ databases">
        <authorList>
            <consortium name="The Broad Institute Genomics Platform"/>
            <consortium name="The Broad Institute Genomic Center for Infectious Diseases"/>
            <person name="Earl A."/>
            <person name="Manson A."/>
            <person name="Schwartman J."/>
            <person name="Gilmore M."/>
            <person name="Abouelleil A."/>
            <person name="Cao P."/>
            <person name="Chapman S."/>
            <person name="Cusick C."/>
            <person name="Shea T."/>
            <person name="Young S."/>
            <person name="Neafsey D."/>
            <person name="Nusbaum C."/>
            <person name="Birren B."/>
        </authorList>
    </citation>
    <scope>NUCLEOTIDE SEQUENCE</scope>
    <source>
        <strain evidence="2">9D6_DIV0238</strain>
    </source>
</reference>